<evidence type="ECO:0008006" key="9">
    <source>
        <dbReference type="Google" id="ProtNLM"/>
    </source>
</evidence>
<accession>A0ABP1QDX6</accession>
<evidence type="ECO:0000256" key="4">
    <source>
        <dbReference type="SAM" id="MobiDB-lite"/>
    </source>
</evidence>
<sequence>MSFHHQRSSAAQFYLDSSGGDYIEEEDVHVVGGRRLSTSGPSSAGGRKHSVGSGSTPFPGASGSSPTKVARHESFEPNDYQDEVEVAELLTKATVTSSEKVKLENLMRVKEIIINKQPALLDNFLNEMLDFQTDNNADVRCYILEFVEDACKTDPETIPKVLHNMMLMLQDKSVSVQKKAVQVIAKLYRYTLMWLCRSKSVTEEMEAAWIAVCDLKKYILNLIDSDLDGIRTHAVKFIESVILLQTASEADSFKRANDFCLDDVPITVKVARPRKLEEDARNLFDELLKFHGSRHATSVNLMTCMGSIVLISKMRPHMMGRVVTAMEKLNVILPPTLERSQVTSVRKYMKVQLIGLLRHPKAIDFYDNITTLLTDLGATNSELHKALPNWDQIRAEKRKRQRALQEKEESNQRKRARMQEPVAVLEDYDDDEDMEKPQEKDKNEDLSELEKSIFEQLLTPETVTELLIASMEKLPDSMPAHFMSAFTPVDFAGTDGQIKHVSRLLAAQITAYQLGPQAALGRERVDQADDEIEPMQIPTVGGGVQSQSIEKEKKISLIQPSTGASKKKIPKALKLSEVTKPLSQDERQRHMAAAIKRILQTNQTLNPSKTRLVCSIAANSTFELRYFIMQHIQEDVKNRLDLGISWLYTEYCLCQEFVAKAVPMKHESTADRYEWTFFNLMKGILDYNNEAEKTALAWKLYLEPPQVPDKGLELLKVLSSQNAHAAKGLQIFMELVLKRPKKLHYLSALLHFCGHSVDEVRGHAISAILQIYEKMEGRRAVIEDHAVNTYLNSLRFPKPPEILFSEDLGRGRDPAGEWSDDLVKACLSLYLKLLNIKNSLIHELAKVYVETTADVKRSILRYVETPIRNMGMDSPELMKLLDSFPKGAETIITKIIHILTDKTLPSADLVSRVRNLYAKRVSDVRFLIPVLNGLTKQEILTALPKLIKLNPVVVKEVFNRLLGIHVDAKTQHTSPITPVELMVALHNIDMSKCDMKTVIKATSLCFNETEVYSPEVLAVVINQLLEQSPLPTLLMRTVIQTLALHSQLSGFILNTLGRLVNKQVWTQPKVWEGFVKCCQRTIPKSIPILLTLPAPQLQQALDEATDLRQPLVTHLMSLTSQQRSCLPPTILNIVLGSALKQESYYGDYEGEVSAIGGNLTGPSLTIHTVKDEPRSPSDGDELVIKDEPHDYHDEQ</sequence>
<feature type="region of interest" description="Disordered" evidence="4">
    <location>
        <begin position="34"/>
        <end position="72"/>
    </location>
</feature>
<evidence type="ECO:0000256" key="3">
    <source>
        <dbReference type="ARBA" id="ARBA00023242"/>
    </source>
</evidence>
<feature type="region of interest" description="Disordered" evidence="4">
    <location>
        <begin position="398"/>
        <end position="446"/>
    </location>
</feature>
<feature type="domain" description="Symplekin C-terminal" evidence="6">
    <location>
        <begin position="923"/>
        <end position="1103"/>
    </location>
</feature>
<evidence type="ECO:0000313" key="7">
    <source>
        <dbReference type="EMBL" id="CAL8099685.1"/>
    </source>
</evidence>
<dbReference type="PANTHER" id="PTHR15245">
    <property type="entry name" value="SYMPLEKIN-RELATED"/>
    <property type="match status" value="1"/>
</dbReference>
<name>A0ABP1QDX6_9HEXA</name>
<feature type="compositionally biased region" description="Polar residues" evidence="4">
    <location>
        <begin position="52"/>
        <end position="67"/>
    </location>
</feature>
<dbReference type="SUPFAM" id="SSF48371">
    <property type="entry name" value="ARM repeat"/>
    <property type="match status" value="1"/>
</dbReference>
<keyword evidence="8" id="KW-1185">Reference proteome</keyword>
<feature type="compositionally biased region" description="Basic and acidic residues" evidence="4">
    <location>
        <begin position="403"/>
        <end position="412"/>
    </location>
</feature>
<evidence type="ECO:0000259" key="6">
    <source>
        <dbReference type="Pfam" id="PF12295"/>
    </source>
</evidence>
<feature type="region of interest" description="Disordered" evidence="4">
    <location>
        <begin position="1167"/>
        <end position="1195"/>
    </location>
</feature>
<feature type="domain" description="Symplekin/Pta1 N-terminal" evidence="5">
    <location>
        <begin position="174"/>
        <end position="395"/>
    </location>
</feature>
<protein>
    <recommendedName>
        <fullName evidence="9">Symplekin</fullName>
    </recommendedName>
</protein>
<proteinExistence type="predicted"/>
<dbReference type="InterPro" id="IPR032460">
    <property type="entry name" value="Symplekin/Pta1_N"/>
</dbReference>
<dbReference type="InterPro" id="IPR016024">
    <property type="entry name" value="ARM-type_fold"/>
</dbReference>
<dbReference type="Pfam" id="PF12295">
    <property type="entry name" value="Symplekin_C"/>
    <property type="match status" value="1"/>
</dbReference>
<evidence type="ECO:0000259" key="5">
    <source>
        <dbReference type="Pfam" id="PF11935"/>
    </source>
</evidence>
<dbReference type="PANTHER" id="PTHR15245:SF20">
    <property type="entry name" value="SYMPLEKIN"/>
    <property type="match status" value="1"/>
</dbReference>
<keyword evidence="3" id="KW-0539">Nucleus</keyword>
<evidence type="ECO:0000313" key="8">
    <source>
        <dbReference type="Proteomes" id="UP001642540"/>
    </source>
</evidence>
<feature type="compositionally biased region" description="Basic and acidic residues" evidence="4">
    <location>
        <begin position="435"/>
        <end position="446"/>
    </location>
</feature>
<dbReference type="EMBL" id="CAXLJM020000032">
    <property type="protein sequence ID" value="CAL8099685.1"/>
    <property type="molecule type" value="Genomic_DNA"/>
</dbReference>
<evidence type="ECO:0000256" key="1">
    <source>
        <dbReference type="ARBA" id="ARBA00004123"/>
    </source>
</evidence>
<reference evidence="7 8" key="1">
    <citation type="submission" date="2024-08" db="EMBL/GenBank/DDBJ databases">
        <authorList>
            <person name="Cucini C."/>
            <person name="Frati F."/>
        </authorList>
    </citation>
    <scope>NUCLEOTIDE SEQUENCE [LARGE SCALE GENOMIC DNA]</scope>
</reference>
<gene>
    <name evidence="7" type="ORF">ODALV1_LOCUS10313</name>
</gene>
<comment type="subcellular location">
    <subcellularLocation>
        <location evidence="1">Nucleus</location>
    </subcellularLocation>
</comment>
<dbReference type="Proteomes" id="UP001642540">
    <property type="component" value="Unassembled WGS sequence"/>
</dbReference>
<comment type="caution">
    <text evidence="7">The sequence shown here is derived from an EMBL/GenBank/DDBJ whole genome shotgun (WGS) entry which is preliminary data.</text>
</comment>
<dbReference type="Gene3D" id="1.25.10.10">
    <property type="entry name" value="Leucine-rich Repeat Variant"/>
    <property type="match status" value="1"/>
</dbReference>
<keyword evidence="2" id="KW-0507">mRNA processing</keyword>
<organism evidence="7 8">
    <name type="scientific">Orchesella dallaii</name>
    <dbReference type="NCBI Taxonomy" id="48710"/>
    <lineage>
        <taxon>Eukaryota</taxon>
        <taxon>Metazoa</taxon>
        <taxon>Ecdysozoa</taxon>
        <taxon>Arthropoda</taxon>
        <taxon>Hexapoda</taxon>
        <taxon>Collembola</taxon>
        <taxon>Entomobryomorpha</taxon>
        <taxon>Entomobryoidea</taxon>
        <taxon>Orchesellidae</taxon>
        <taxon>Orchesellinae</taxon>
        <taxon>Orchesella</taxon>
    </lineage>
</organism>
<evidence type="ECO:0000256" key="2">
    <source>
        <dbReference type="ARBA" id="ARBA00022664"/>
    </source>
</evidence>
<feature type="compositionally biased region" description="Basic and acidic residues" evidence="4">
    <location>
        <begin position="1168"/>
        <end position="1195"/>
    </location>
</feature>
<dbReference type="InterPro" id="IPR021850">
    <property type="entry name" value="Symplekin/Pta1"/>
</dbReference>
<dbReference type="Pfam" id="PF11935">
    <property type="entry name" value="SYMPK_PTA1_N"/>
    <property type="match status" value="1"/>
</dbReference>
<dbReference type="InterPro" id="IPR022075">
    <property type="entry name" value="Symplekin_C"/>
</dbReference>
<dbReference type="InterPro" id="IPR011989">
    <property type="entry name" value="ARM-like"/>
</dbReference>